<dbReference type="RefSeq" id="WP_069834431.1">
    <property type="nucleotide sequence ID" value="NZ_MDGQ01000003.1"/>
</dbReference>
<protein>
    <recommendedName>
        <fullName evidence="3">Phytase-like domain-containing protein</fullName>
    </recommendedName>
</protein>
<dbReference type="AlphaFoldDB" id="A0A1E5T6W8"/>
<evidence type="ECO:0008006" key="3">
    <source>
        <dbReference type="Google" id="ProtNLM"/>
    </source>
</evidence>
<evidence type="ECO:0000313" key="1">
    <source>
        <dbReference type="EMBL" id="OEK07119.1"/>
    </source>
</evidence>
<organism evidence="1 2">
    <name type="scientific">Roseivirga misakiensis</name>
    <dbReference type="NCBI Taxonomy" id="1563681"/>
    <lineage>
        <taxon>Bacteria</taxon>
        <taxon>Pseudomonadati</taxon>
        <taxon>Bacteroidota</taxon>
        <taxon>Cytophagia</taxon>
        <taxon>Cytophagales</taxon>
        <taxon>Roseivirgaceae</taxon>
        <taxon>Roseivirga</taxon>
    </lineage>
</organism>
<sequence>MTVNRVLLTICACLVLGCSSQIDVPELEVQMVKEINTDHLMPKSYLINSKVGQLGDTLFYWDKTIFQLVLVDKKFNWVAGLLGERGVGPDALSFHSGHSVIDNMYFIYGQNVVVFDARTLGFLGKYKLPQIDVDWIIKYQDKYLVGGLFYEENTYSVFSLDFSLDKGFDNQKKLFDIEFPERLDELSKVTKALVLNDFLFILKPDLGELVKVDSTLSIVSDNPLPYSFTKEENIIDYGDELDIDIYECWDFTAKDGRLFFLRTLDLANLHLPKEAVSRKTIHVLNADEQVLGALHLKEKAVFISFVDDELVTIDQNNEKYVKYKVTY</sequence>
<reference evidence="1 2" key="1">
    <citation type="submission" date="2016-08" db="EMBL/GenBank/DDBJ databases">
        <title>Draft genome of Fabibacter sp. strain SK-8.</title>
        <authorList>
            <person name="Wong S.-K."/>
            <person name="Hamasaki K."/>
            <person name="Yoshizawa S."/>
        </authorList>
    </citation>
    <scope>NUCLEOTIDE SEQUENCE [LARGE SCALE GENOMIC DNA]</scope>
    <source>
        <strain evidence="1 2">SK-8</strain>
    </source>
</reference>
<accession>A0A1E5T6W8</accession>
<name>A0A1E5T6W8_9BACT</name>
<comment type="caution">
    <text evidence="1">The sequence shown here is derived from an EMBL/GenBank/DDBJ whole genome shotgun (WGS) entry which is preliminary data.</text>
</comment>
<dbReference type="EMBL" id="MDGQ01000003">
    <property type="protein sequence ID" value="OEK07119.1"/>
    <property type="molecule type" value="Genomic_DNA"/>
</dbReference>
<dbReference type="STRING" id="1563681.BFP71_05530"/>
<evidence type="ECO:0000313" key="2">
    <source>
        <dbReference type="Proteomes" id="UP000095552"/>
    </source>
</evidence>
<proteinExistence type="predicted"/>
<dbReference type="Proteomes" id="UP000095552">
    <property type="component" value="Unassembled WGS sequence"/>
</dbReference>
<dbReference type="PROSITE" id="PS51257">
    <property type="entry name" value="PROKAR_LIPOPROTEIN"/>
    <property type="match status" value="1"/>
</dbReference>
<gene>
    <name evidence="1" type="ORF">BFP71_05530</name>
</gene>
<keyword evidence="2" id="KW-1185">Reference proteome</keyword>